<accession>A0AAJ5VWM0</accession>
<proteinExistence type="predicted"/>
<organism evidence="1 2">
    <name type="scientific">Candidatus Devosia phytovorans</name>
    <dbReference type="NCBI Taxonomy" id="3121372"/>
    <lineage>
        <taxon>Bacteria</taxon>
        <taxon>Pseudomonadati</taxon>
        <taxon>Pseudomonadota</taxon>
        <taxon>Alphaproteobacteria</taxon>
        <taxon>Hyphomicrobiales</taxon>
        <taxon>Devosiaceae</taxon>
        <taxon>Devosia</taxon>
    </lineage>
</organism>
<evidence type="ECO:0000313" key="1">
    <source>
        <dbReference type="EMBL" id="WEK04773.1"/>
    </source>
</evidence>
<sequence>MGGRDDDGLGEEAQRGFANATDSVGAYTDMQAIVLMGYRYRCVLTGAQFGKQVLHLHPDLDVVAIQPLDQGGQLTIGNFLPMLSSLSGPFGDGLITIDDDYRIVVPHPDLLGRQLVDVLRHGLDLPGEELFKPGTGFLAYHRRYALGR</sequence>
<protein>
    <submittedName>
        <fullName evidence="1">Uncharacterized protein</fullName>
    </submittedName>
</protein>
<dbReference type="AlphaFoldDB" id="A0AAJ5VWM0"/>
<dbReference type="Proteomes" id="UP001217476">
    <property type="component" value="Chromosome"/>
</dbReference>
<name>A0AAJ5VWM0_9HYPH</name>
<evidence type="ECO:0000313" key="2">
    <source>
        <dbReference type="Proteomes" id="UP001217476"/>
    </source>
</evidence>
<gene>
    <name evidence="1" type="ORF">P0Y65_00520</name>
</gene>
<dbReference type="EMBL" id="CP119312">
    <property type="protein sequence ID" value="WEK04773.1"/>
    <property type="molecule type" value="Genomic_DNA"/>
</dbReference>
<reference evidence="1" key="1">
    <citation type="submission" date="2023-03" db="EMBL/GenBank/DDBJ databases">
        <title>Andean soil-derived lignocellulolytic bacterial consortium as a source of novel taxa and putative plastic-active enzymes.</title>
        <authorList>
            <person name="Diaz-Garcia L."/>
            <person name="Chuvochina M."/>
            <person name="Feuerriegel G."/>
            <person name="Bunk B."/>
            <person name="Sproer C."/>
            <person name="Streit W.R."/>
            <person name="Rodriguez L.M."/>
            <person name="Overmann J."/>
            <person name="Jimenez D.J."/>
        </authorList>
    </citation>
    <scope>NUCLEOTIDE SEQUENCE</scope>
    <source>
        <strain evidence="1">MAG 4196</strain>
    </source>
</reference>